<dbReference type="Proteomes" id="UP001157947">
    <property type="component" value="Unassembled WGS sequence"/>
</dbReference>
<evidence type="ECO:0000256" key="3">
    <source>
        <dbReference type="ARBA" id="ARBA00022722"/>
    </source>
</evidence>
<proteinExistence type="inferred from homology"/>
<evidence type="ECO:0000313" key="9">
    <source>
        <dbReference type="EMBL" id="SMP02651.1"/>
    </source>
</evidence>
<dbReference type="EMBL" id="FXTX01000002">
    <property type="protein sequence ID" value="SMP02651.1"/>
    <property type="molecule type" value="Genomic_DNA"/>
</dbReference>
<name>A0AA45WJB0_9AQUI</name>
<evidence type="ECO:0000256" key="8">
    <source>
        <dbReference type="NCBIfam" id="TIGR00188"/>
    </source>
</evidence>
<dbReference type="InterPro" id="IPR000100">
    <property type="entry name" value="RNase_P"/>
</dbReference>
<evidence type="ECO:0000256" key="7">
    <source>
        <dbReference type="HAMAP-Rule" id="MF_00227"/>
    </source>
</evidence>
<dbReference type="PANTHER" id="PTHR33992:SF1">
    <property type="entry name" value="RIBONUCLEASE P PROTEIN COMPONENT"/>
    <property type="match status" value="1"/>
</dbReference>
<evidence type="ECO:0000256" key="6">
    <source>
        <dbReference type="ARBA" id="ARBA00022884"/>
    </source>
</evidence>
<dbReference type="GO" id="GO:0001682">
    <property type="term" value="P:tRNA 5'-leader removal"/>
    <property type="evidence" value="ECO:0007669"/>
    <property type="project" value="UniProtKB-UniRule"/>
</dbReference>
<evidence type="ECO:0000256" key="1">
    <source>
        <dbReference type="ARBA" id="ARBA00002663"/>
    </source>
</evidence>
<dbReference type="InterPro" id="IPR020568">
    <property type="entry name" value="Ribosomal_Su5_D2-typ_SF"/>
</dbReference>
<dbReference type="NCBIfam" id="TIGR00188">
    <property type="entry name" value="rnpA"/>
    <property type="match status" value="1"/>
</dbReference>
<organism evidence="9 10">
    <name type="scientific">Venenivibrio stagnispumantis</name>
    <dbReference type="NCBI Taxonomy" id="407998"/>
    <lineage>
        <taxon>Bacteria</taxon>
        <taxon>Pseudomonadati</taxon>
        <taxon>Aquificota</taxon>
        <taxon>Aquificia</taxon>
        <taxon>Aquificales</taxon>
        <taxon>Hydrogenothermaceae</taxon>
        <taxon>Venenivibrio</taxon>
    </lineage>
</organism>
<keyword evidence="3 7" id="KW-0540">Nuclease</keyword>
<dbReference type="Pfam" id="PF00825">
    <property type="entry name" value="Ribonuclease_P"/>
    <property type="match status" value="1"/>
</dbReference>
<dbReference type="Gene3D" id="3.30.230.10">
    <property type="match status" value="1"/>
</dbReference>
<dbReference type="HAMAP" id="MF_00227">
    <property type="entry name" value="RNase_P"/>
    <property type="match status" value="1"/>
</dbReference>
<dbReference type="PROSITE" id="PS00648">
    <property type="entry name" value="RIBONUCLEASE_P"/>
    <property type="match status" value="1"/>
</dbReference>
<keyword evidence="5 7" id="KW-0378">Hydrolase</keyword>
<accession>A0AA45WJB0</accession>
<reference evidence="9" key="1">
    <citation type="submission" date="2017-05" db="EMBL/GenBank/DDBJ databases">
        <authorList>
            <person name="Varghese N."/>
            <person name="Submissions S."/>
        </authorList>
    </citation>
    <scope>NUCLEOTIDE SEQUENCE</scope>
    <source>
        <strain evidence="9">DSM 18763</strain>
    </source>
</reference>
<comment type="similarity">
    <text evidence="7">Belongs to the RnpA family.</text>
</comment>
<dbReference type="InterPro" id="IPR020539">
    <property type="entry name" value="RNase_P_CS"/>
</dbReference>
<dbReference type="AlphaFoldDB" id="A0AA45WJB0"/>
<comment type="function">
    <text evidence="1 7">RNaseP catalyzes the removal of the 5'-leader sequence from pre-tRNA to produce the mature 5'-terminus. It can also cleave other RNA substrates such as 4.5S RNA. The protein component plays an auxiliary but essential role in vivo by binding to the 5'-leader sequence and broadening the substrate specificity of the ribozyme.</text>
</comment>
<comment type="catalytic activity">
    <reaction evidence="7">
        <text>Endonucleolytic cleavage of RNA, removing 5'-extranucleotides from tRNA precursor.</text>
        <dbReference type="EC" id="3.1.26.5"/>
    </reaction>
</comment>
<evidence type="ECO:0000256" key="5">
    <source>
        <dbReference type="ARBA" id="ARBA00022801"/>
    </source>
</evidence>
<evidence type="ECO:0000313" key="10">
    <source>
        <dbReference type="Proteomes" id="UP001157947"/>
    </source>
</evidence>
<keyword evidence="2 7" id="KW-0819">tRNA processing</keyword>
<comment type="subunit">
    <text evidence="7">Consists of a catalytic RNA component (M1 or rnpB) and a protein subunit.</text>
</comment>
<dbReference type="InterPro" id="IPR014721">
    <property type="entry name" value="Ribsml_uS5_D2-typ_fold_subgr"/>
</dbReference>
<dbReference type="GO" id="GO:0004526">
    <property type="term" value="F:ribonuclease P activity"/>
    <property type="evidence" value="ECO:0007669"/>
    <property type="project" value="UniProtKB-UniRule"/>
</dbReference>
<dbReference type="SUPFAM" id="SSF54211">
    <property type="entry name" value="Ribosomal protein S5 domain 2-like"/>
    <property type="match status" value="1"/>
</dbReference>
<comment type="caution">
    <text evidence="9">The sequence shown here is derived from an EMBL/GenBank/DDBJ whole genome shotgun (WGS) entry which is preliminary data.</text>
</comment>
<sequence>MQTIKKSEDITKVLKEGKIINKPFFKVFYRKNDLSFPRFAFIAPKKVFKKAVLRNRARRLMREAVRLNFDLFKDLSYDIIFIARFDIIGLKLQNILQDIKDIPILLQNEKNFN</sequence>
<dbReference type="PANTHER" id="PTHR33992">
    <property type="entry name" value="RIBONUCLEASE P PROTEIN COMPONENT"/>
    <property type="match status" value="1"/>
</dbReference>
<dbReference type="GO" id="GO:0042781">
    <property type="term" value="F:3'-tRNA processing endoribonuclease activity"/>
    <property type="evidence" value="ECO:0007669"/>
    <property type="project" value="TreeGrafter"/>
</dbReference>
<dbReference type="RefSeq" id="WP_265133418.1">
    <property type="nucleotide sequence ID" value="NZ_FXTX01000002.1"/>
</dbReference>
<protein>
    <recommendedName>
        <fullName evidence="7 8">Ribonuclease P protein component</fullName>
        <shortName evidence="7">RNase P protein</shortName>
        <shortName evidence="7">RNaseP protein</shortName>
        <ecNumber evidence="7 8">3.1.26.5</ecNumber>
    </recommendedName>
    <alternativeName>
        <fullName evidence="7">Protein C5</fullName>
    </alternativeName>
</protein>
<dbReference type="EC" id="3.1.26.5" evidence="7 8"/>
<evidence type="ECO:0000256" key="4">
    <source>
        <dbReference type="ARBA" id="ARBA00022759"/>
    </source>
</evidence>
<keyword evidence="6 7" id="KW-0694">RNA-binding</keyword>
<dbReference type="GO" id="GO:0000049">
    <property type="term" value="F:tRNA binding"/>
    <property type="evidence" value="ECO:0007669"/>
    <property type="project" value="UniProtKB-UniRule"/>
</dbReference>
<evidence type="ECO:0000256" key="2">
    <source>
        <dbReference type="ARBA" id="ARBA00022694"/>
    </source>
</evidence>
<dbReference type="GO" id="GO:0030677">
    <property type="term" value="C:ribonuclease P complex"/>
    <property type="evidence" value="ECO:0007669"/>
    <property type="project" value="TreeGrafter"/>
</dbReference>
<keyword evidence="4 7" id="KW-0255">Endonuclease</keyword>
<keyword evidence="10" id="KW-1185">Reference proteome</keyword>
<gene>
    <name evidence="7" type="primary">rnpA</name>
    <name evidence="9" type="ORF">SAMN06264868_10294</name>
</gene>